<evidence type="ECO:0000256" key="8">
    <source>
        <dbReference type="ARBA" id="ARBA00022692"/>
    </source>
</evidence>
<evidence type="ECO:0000256" key="6">
    <source>
        <dbReference type="ARBA" id="ARBA00022475"/>
    </source>
</evidence>
<evidence type="ECO:0000256" key="7">
    <source>
        <dbReference type="ARBA" id="ARBA00022519"/>
    </source>
</evidence>
<evidence type="ECO:0000256" key="12">
    <source>
        <dbReference type="RuleBase" id="RU003879"/>
    </source>
</evidence>
<dbReference type="EMBL" id="BSPB01000061">
    <property type="protein sequence ID" value="GLS16497.1"/>
    <property type="molecule type" value="Genomic_DNA"/>
</dbReference>
<keyword evidence="9 12" id="KW-0653">Protein transport</keyword>
<evidence type="ECO:0000256" key="13">
    <source>
        <dbReference type="SAM" id="Phobius"/>
    </source>
</evidence>
<sequence>MASAINDFDDGDDADVSDINMTPLVDVMLVLLIIFIITVPVLTHSVKLDLPRAQAEVNRVEPQTVTISVDAQGLAHWDEVAVSEAELASRLQAAAQQQPQPELHIRGDRKAEYESVLQVMAAAQRAGVLKLGFVTEPGAVSGP</sequence>
<evidence type="ECO:0000313" key="15">
    <source>
        <dbReference type="Proteomes" id="UP001156903"/>
    </source>
</evidence>
<keyword evidence="15" id="KW-1185">Reference proteome</keyword>
<reference evidence="15" key="1">
    <citation type="journal article" date="2019" name="Int. J. Syst. Evol. Microbiol.">
        <title>The Global Catalogue of Microorganisms (GCM) 10K type strain sequencing project: providing services to taxonomists for standard genome sequencing and annotation.</title>
        <authorList>
            <consortium name="The Broad Institute Genomics Platform"/>
            <consortium name="The Broad Institute Genome Sequencing Center for Infectious Disease"/>
            <person name="Wu L."/>
            <person name="Ma J."/>
        </authorList>
    </citation>
    <scope>NUCLEOTIDE SEQUENCE [LARGE SCALE GENOMIC DNA]</scope>
    <source>
        <strain evidence="15">NBRC 109341</strain>
    </source>
</reference>
<feature type="transmembrane region" description="Helical" evidence="13">
    <location>
        <begin position="24"/>
        <end position="42"/>
    </location>
</feature>
<gene>
    <name evidence="14" type="ORF">GCM10007935_39380</name>
</gene>
<evidence type="ECO:0000313" key="14">
    <source>
        <dbReference type="EMBL" id="GLS16497.1"/>
    </source>
</evidence>
<keyword evidence="6" id="KW-1003">Cell membrane</keyword>
<evidence type="ECO:0000256" key="10">
    <source>
        <dbReference type="ARBA" id="ARBA00022989"/>
    </source>
</evidence>
<evidence type="ECO:0000256" key="9">
    <source>
        <dbReference type="ARBA" id="ARBA00022927"/>
    </source>
</evidence>
<keyword evidence="7" id="KW-0997">Cell inner membrane</keyword>
<proteinExistence type="inferred from homology"/>
<dbReference type="InterPro" id="IPR003400">
    <property type="entry name" value="ExbD"/>
</dbReference>
<protein>
    <submittedName>
        <fullName evidence="14">Biopolymer transporter</fullName>
    </submittedName>
</protein>
<dbReference type="Gene3D" id="3.30.420.270">
    <property type="match status" value="1"/>
</dbReference>
<dbReference type="PANTHER" id="PTHR30558:SF12">
    <property type="entry name" value="BIOPOLYMER TRANSPORT PROTEIN EXBD"/>
    <property type="match status" value="1"/>
</dbReference>
<comment type="subunit">
    <text evidence="4">The accessory proteins ExbB and ExbD seem to form a complex with TonB.</text>
</comment>
<dbReference type="Pfam" id="PF02472">
    <property type="entry name" value="ExbD"/>
    <property type="match status" value="1"/>
</dbReference>
<evidence type="ECO:0000256" key="1">
    <source>
        <dbReference type="ARBA" id="ARBA00003540"/>
    </source>
</evidence>
<evidence type="ECO:0000256" key="2">
    <source>
        <dbReference type="ARBA" id="ARBA00004249"/>
    </source>
</evidence>
<comment type="similarity">
    <text evidence="3 12">Belongs to the ExbD/TolR family.</text>
</comment>
<keyword evidence="11 13" id="KW-0472">Membrane</keyword>
<keyword evidence="5 12" id="KW-0813">Transport</keyword>
<evidence type="ECO:0000256" key="5">
    <source>
        <dbReference type="ARBA" id="ARBA00022448"/>
    </source>
</evidence>
<comment type="subcellular location">
    <subcellularLocation>
        <location evidence="2">Cell inner membrane</location>
        <topology evidence="2">Single-pass type II membrane protein</topology>
    </subcellularLocation>
    <subcellularLocation>
        <location evidence="12">Cell membrane</location>
        <topology evidence="12">Single-pass type II membrane protein</topology>
    </subcellularLocation>
</comment>
<comment type="function">
    <text evidence="1">Involved in the TonB-dependent energy-dependent transport of various receptor-bound substrates.</text>
</comment>
<accession>A0ABQ6CE24</accession>
<keyword evidence="10 13" id="KW-1133">Transmembrane helix</keyword>
<keyword evidence="8 12" id="KW-0812">Transmembrane</keyword>
<dbReference type="PANTHER" id="PTHR30558">
    <property type="entry name" value="EXBD MEMBRANE COMPONENT OF PMF-DRIVEN MACROMOLECULE IMPORT SYSTEM"/>
    <property type="match status" value="1"/>
</dbReference>
<name>A0ABQ6CE24_9BURK</name>
<dbReference type="RefSeq" id="WP_234266930.1">
    <property type="nucleotide sequence ID" value="NZ_BSPB01000061.1"/>
</dbReference>
<dbReference type="Proteomes" id="UP001156903">
    <property type="component" value="Unassembled WGS sequence"/>
</dbReference>
<evidence type="ECO:0000256" key="3">
    <source>
        <dbReference type="ARBA" id="ARBA00005811"/>
    </source>
</evidence>
<organism evidence="14 15">
    <name type="scientific">Hydrogenophaga electricum</name>
    <dbReference type="NCBI Taxonomy" id="1230953"/>
    <lineage>
        <taxon>Bacteria</taxon>
        <taxon>Pseudomonadati</taxon>
        <taxon>Pseudomonadota</taxon>
        <taxon>Betaproteobacteria</taxon>
        <taxon>Burkholderiales</taxon>
        <taxon>Comamonadaceae</taxon>
        <taxon>Hydrogenophaga</taxon>
    </lineage>
</organism>
<evidence type="ECO:0000256" key="4">
    <source>
        <dbReference type="ARBA" id="ARBA00011471"/>
    </source>
</evidence>
<comment type="caution">
    <text evidence="14">The sequence shown here is derived from an EMBL/GenBank/DDBJ whole genome shotgun (WGS) entry which is preliminary data.</text>
</comment>
<evidence type="ECO:0000256" key="11">
    <source>
        <dbReference type="ARBA" id="ARBA00023136"/>
    </source>
</evidence>